<dbReference type="EMBL" id="MQWB01000011">
    <property type="protein sequence ID" value="OZC01267.1"/>
    <property type="molecule type" value="Genomic_DNA"/>
</dbReference>
<keyword evidence="3 5" id="KW-0479">Metal-binding</keyword>
<evidence type="ECO:0000256" key="3">
    <source>
        <dbReference type="ARBA" id="ARBA00022723"/>
    </source>
</evidence>
<keyword evidence="4 5" id="KW-0378">Hydrolase</keyword>
<dbReference type="SUPFAM" id="SSF88723">
    <property type="entry name" value="PIN domain-like"/>
    <property type="match status" value="1"/>
</dbReference>
<evidence type="ECO:0000313" key="7">
    <source>
        <dbReference type="EMBL" id="OZC01267.1"/>
    </source>
</evidence>
<evidence type="ECO:0000259" key="6">
    <source>
        <dbReference type="Pfam" id="PF01850"/>
    </source>
</evidence>
<protein>
    <recommendedName>
        <fullName evidence="5">Ribonuclease VapC</fullName>
        <shortName evidence="5">RNase VapC</shortName>
        <ecNumber evidence="5">3.1.-.-</ecNumber>
    </recommendedName>
    <alternativeName>
        <fullName evidence="5">Toxin VapC</fullName>
    </alternativeName>
</protein>
<gene>
    <name evidence="5" type="primary">vapC</name>
    <name evidence="7" type="ORF">BSZ36_17625</name>
</gene>
<dbReference type="InterPro" id="IPR002716">
    <property type="entry name" value="PIN_dom"/>
</dbReference>
<dbReference type="GO" id="GO:0000287">
    <property type="term" value="F:magnesium ion binding"/>
    <property type="evidence" value="ECO:0007669"/>
    <property type="project" value="UniProtKB-UniRule"/>
</dbReference>
<dbReference type="AlphaFoldDB" id="A0A259TUG9"/>
<dbReference type="InParanoid" id="A0A259TUG9"/>
<dbReference type="Gene3D" id="3.40.50.1010">
    <property type="entry name" value="5'-nuclease"/>
    <property type="match status" value="1"/>
</dbReference>
<keyword evidence="1 5" id="KW-1277">Toxin-antitoxin system</keyword>
<comment type="caution">
    <text evidence="7">The sequence shown here is derived from an EMBL/GenBank/DDBJ whole genome shotgun (WGS) entry which is preliminary data.</text>
</comment>
<evidence type="ECO:0000313" key="8">
    <source>
        <dbReference type="Proteomes" id="UP000216446"/>
    </source>
</evidence>
<feature type="binding site" evidence="5">
    <location>
        <position position="105"/>
    </location>
    <ligand>
        <name>Mg(2+)</name>
        <dbReference type="ChEBI" id="CHEBI:18420"/>
    </ligand>
</feature>
<dbReference type="GO" id="GO:0004540">
    <property type="term" value="F:RNA nuclease activity"/>
    <property type="evidence" value="ECO:0007669"/>
    <property type="project" value="InterPro"/>
</dbReference>
<evidence type="ECO:0000256" key="4">
    <source>
        <dbReference type="ARBA" id="ARBA00022801"/>
    </source>
</evidence>
<sequence>MRVLADTSVLVPGLIEAHPHHGRAAPTLDRAASGEIDLVVAAHALAETYATLTALRPRLTPTAVLRLIEEGALQFAEVVPLGADDYRAVLDRMAALDLLSGAVYDGLHVRAAEKAGADELRTFNDRDFRRMPPEAPCRLVVV</sequence>
<organism evidence="7 8">
    <name type="scientific">Rubricoccus marinus</name>
    <dbReference type="NCBI Taxonomy" id="716817"/>
    <lineage>
        <taxon>Bacteria</taxon>
        <taxon>Pseudomonadati</taxon>
        <taxon>Rhodothermota</taxon>
        <taxon>Rhodothermia</taxon>
        <taxon>Rhodothermales</taxon>
        <taxon>Rubricoccaceae</taxon>
        <taxon>Rubricoccus</taxon>
    </lineage>
</organism>
<name>A0A259TUG9_9BACT</name>
<dbReference type="RefSeq" id="WP_094551700.1">
    <property type="nucleotide sequence ID" value="NZ_MQWB01000011.1"/>
</dbReference>
<evidence type="ECO:0000256" key="1">
    <source>
        <dbReference type="ARBA" id="ARBA00022649"/>
    </source>
</evidence>
<feature type="binding site" evidence="5">
    <location>
        <position position="6"/>
    </location>
    <ligand>
        <name>Mg(2+)</name>
        <dbReference type="ChEBI" id="CHEBI:18420"/>
    </ligand>
</feature>
<comment type="cofactor">
    <cofactor evidence="5">
        <name>Mg(2+)</name>
        <dbReference type="ChEBI" id="CHEBI:18420"/>
    </cofactor>
</comment>
<dbReference type="HAMAP" id="MF_00265">
    <property type="entry name" value="VapC_Nob1"/>
    <property type="match status" value="1"/>
</dbReference>
<keyword evidence="5" id="KW-0460">Magnesium</keyword>
<dbReference type="Proteomes" id="UP000216446">
    <property type="component" value="Unassembled WGS sequence"/>
</dbReference>
<keyword evidence="5" id="KW-0800">Toxin</keyword>
<comment type="function">
    <text evidence="5">Toxic component of a toxin-antitoxin (TA) system. An RNase.</text>
</comment>
<dbReference type="EC" id="3.1.-.-" evidence="5"/>
<keyword evidence="2 5" id="KW-0540">Nuclease</keyword>
<dbReference type="GO" id="GO:0016787">
    <property type="term" value="F:hydrolase activity"/>
    <property type="evidence" value="ECO:0007669"/>
    <property type="project" value="UniProtKB-KW"/>
</dbReference>
<dbReference type="GO" id="GO:0090729">
    <property type="term" value="F:toxin activity"/>
    <property type="evidence" value="ECO:0007669"/>
    <property type="project" value="UniProtKB-KW"/>
</dbReference>
<feature type="domain" description="PIN" evidence="6">
    <location>
        <begin position="4"/>
        <end position="131"/>
    </location>
</feature>
<dbReference type="OrthoDB" id="485455at2"/>
<dbReference type="Pfam" id="PF01850">
    <property type="entry name" value="PIN"/>
    <property type="match status" value="1"/>
</dbReference>
<reference evidence="7 8" key="1">
    <citation type="submission" date="2016-11" db="EMBL/GenBank/DDBJ databases">
        <title>Study of marine rhodopsin-containing bacteria.</title>
        <authorList>
            <person name="Yoshizawa S."/>
            <person name="Kumagai Y."/>
            <person name="Kogure K."/>
        </authorList>
    </citation>
    <scope>NUCLEOTIDE SEQUENCE [LARGE SCALE GENOMIC DNA]</scope>
    <source>
        <strain evidence="7 8">SG-29</strain>
    </source>
</reference>
<dbReference type="InterPro" id="IPR022907">
    <property type="entry name" value="VapC_family"/>
</dbReference>
<dbReference type="InterPro" id="IPR029060">
    <property type="entry name" value="PIN-like_dom_sf"/>
</dbReference>
<keyword evidence="8" id="KW-1185">Reference proteome</keyword>
<evidence type="ECO:0000256" key="5">
    <source>
        <dbReference type="HAMAP-Rule" id="MF_00265"/>
    </source>
</evidence>
<evidence type="ECO:0000256" key="2">
    <source>
        <dbReference type="ARBA" id="ARBA00022722"/>
    </source>
</evidence>
<comment type="similarity">
    <text evidence="5">Belongs to the PINc/VapC protein family.</text>
</comment>
<proteinExistence type="inferred from homology"/>
<accession>A0A259TUG9</accession>